<evidence type="ECO:0000313" key="6">
    <source>
        <dbReference type="EMBL" id="AGL03831.1"/>
    </source>
</evidence>
<dbReference type="InterPro" id="IPR029016">
    <property type="entry name" value="GAF-like_dom_sf"/>
</dbReference>
<evidence type="ECO:0000256" key="1">
    <source>
        <dbReference type="ARBA" id="ARBA00023015"/>
    </source>
</evidence>
<dbReference type="InterPro" id="IPR036390">
    <property type="entry name" value="WH_DNA-bd_sf"/>
</dbReference>
<organism evidence="6 7">
    <name type="scientific">Desulfoscipio gibsoniae DSM 7213</name>
    <dbReference type="NCBI Taxonomy" id="767817"/>
    <lineage>
        <taxon>Bacteria</taxon>
        <taxon>Bacillati</taxon>
        <taxon>Bacillota</taxon>
        <taxon>Clostridia</taxon>
        <taxon>Eubacteriales</taxon>
        <taxon>Desulfallaceae</taxon>
        <taxon>Desulfoscipio</taxon>
    </lineage>
</organism>
<gene>
    <name evidence="6" type="ORF">Desgi_4604</name>
</gene>
<dbReference type="InterPro" id="IPR050707">
    <property type="entry name" value="HTH_MetabolicPath_Reg"/>
</dbReference>
<dbReference type="HOGENOM" id="CLU_062618_4_1_9"/>
<dbReference type="Proteomes" id="UP000013520">
    <property type="component" value="Chromosome"/>
</dbReference>
<accession>R4KW33</accession>
<proteinExistence type="predicted"/>
<name>R4KW33_9FIRM</name>
<feature type="domain" description="HTH iclR-type" evidence="4">
    <location>
        <begin position="27"/>
        <end position="87"/>
    </location>
</feature>
<evidence type="ECO:0000259" key="4">
    <source>
        <dbReference type="PROSITE" id="PS51077"/>
    </source>
</evidence>
<dbReference type="SMART" id="SM00346">
    <property type="entry name" value="HTH_ICLR"/>
    <property type="match status" value="1"/>
</dbReference>
<dbReference type="Pfam" id="PF09339">
    <property type="entry name" value="HTH_IclR"/>
    <property type="match status" value="1"/>
</dbReference>
<dbReference type="PANTHER" id="PTHR30136:SF35">
    <property type="entry name" value="HTH-TYPE TRANSCRIPTIONAL REGULATOR RV1719"/>
    <property type="match status" value="1"/>
</dbReference>
<feature type="domain" description="IclR-ED" evidence="5">
    <location>
        <begin position="89"/>
        <end position="273"/>
    </location>
</feature>
<dbReference type="Gene3D" id="1.10.10.10">
    <property type="entry name" value="Winged helix-like DNA-binding domain superfamily/Winged helix DNA-binding domain"/>
    <property type="match status" value="1"/>
</dbReference>
<dbReference type="EMBL" id="CP003273">
    <property type="protein sequence ID" value="AGL03831.1"/>
    <property type="molecule type" value="Genomic_DNA"/>
</dbReference>
<keyword evidence="1" id="KW-0805">Transcription regulation</keyword>
<dbReference type="SUPFAM" id="SSF46785">
    <property type="entry name" value="Winged helix' DNA-binding domain"/>
    <property type="match status" value="1"/>
</dbReference>
<dbReference type="GO" id="GO:0003677">
    <property type="term" value="F:DNA binding"/>
    <property type="evidence" value="ECO:0007669"/>
    <property type="project" value="UniProtKB-KW"/>
</dbReference>
<protein>
    <submittedName>
        <fullName evidence="6">Transcriptional regulator</fullName>
    </submittedName>
</protein>
<sequence>MYETLGVMSDVAKARNPEVNDKGPGSVRSVERAADILICLGTNEKTLTEISHETGLSKATAYRILGALQKKDFVARDEDTGRYFLHWGLVGVLSENIGREQRLVQSAQSYMQKLWRYTGETVTLYVRKGYNRVCVAEFVSQHFLKFSVGVGTVVPLSVHTGSPGSLLLAYMTEEEVAEVLMQCEQAGLNNNTTERGVLFQELQKIKKQGWASSFGERINGGTSLSAPIWDRHGKVVASLNVLGPSSRLNKDALMGYLEILKECAASISARLGAPPELLRGVGNTK</sequence>
<keyword evidence="3" id="KW-0804">Transcription</keyword>
<dbReference type="PROSITE" id="PS51077">
    <property type="entry name" value="HTH_ICLR"/>
    <property type="match status" value="1"/>
</dbReference>
<dbReference type="Pfam" id="PF01614">
    <property type="entry name" value="IclR_C"/>
    <property type="match status" value="1"/>
</dbReference>
<dbReference type="STRING" id="767817.Desgi_4604"/>
<dbReference type="GO" id="GO:0003700">
    <property type="term" value="F:DNA-binding transcription factor activity"/>
    <property type="evidence" value="ECO:0007669"/>
    <property type="project" value="TreeGrafter"/>
</dbReference>
<dbReference type="eggNOG" id="COG1414">
    <property type="taxonomic scope" value="Bacteria"/>
</dbReference>
<dbReference type="PROSITE" id="PS51078">
    <property type="entry name" value="ICLR_ED"/>
    <property type="match status" value="1"/>
</dbReference>
<dbReference type="InterPro" id="IPR036388">
    <property type="entry name" value="WH-like_DNA-bd_sf"/>
</dbReference>
<keyword evidence="7" id="KW-1185">Reference proteome</keyword>
<evidence type="ECO:0000256" key="3">
    <source>
        <dbReference type="ARBA" id="ARBA00023163"/>
    </source>
</evidence>
<dbReference type="GO" id="GO:0045892">
    <property type="term" value="P:negative regulation of DNA-templated transcription"/>
    <property type="evidence" value="ECO:0007669"/>
    <property type="project" value="TreeGrafter"/>
</dbReference>
<dbReference type="PANTHER" id="PTHR30136">
    <property type="entry name" value="HELIX-TURN-HELIX TRANSCRIPTIONAL REGULATOR, ICLR FAMILY"/>
    <property type="match status" value="1"/>
</dbReference>
<evidence type="ECO:0000259" key="5">
    <source>
        <dbReference type="PROSITE" id="PS51078"/>
    </source>
</evidence>
<keyword evidence="2" id="KW-0238">DNA-binding</keyword>
<evidence type="ECO:0000256" key="2">
    <source>
        <dbReference type="ARBA" id="ARBA00023125"/>
    </source>
</evidence>
<dbReference type="InterPro" id="IPR005471">
    <property type="entry name" value="Tscrpt_reg_IclR_N"/>
</dbReference>
<evidence type="ECO:0000313" key="7">
    <source>
        <dbReference type="Proteomes" id="UP000013520"/>
    </source>
</evidence>
<dbReference type="Gene3D" id="3.30.450.40">
    <property type="match status" value="1"/>
</dbReference>
<dbReference type="InterPro" id="IPR014757">
    <property type="entry name" value="Tscrpt_reg_IclR_C"/>
</dbReference>
<dbReference type="AlphaFoldDB" id="R4KW33"/>
<dbReference type="KEGG" id="dgi:Desgi_4604"/>
<reference evidence="6 7" key="1">
    <citation type="submission" date="2012-01" db="EMBL/GenBank/DDBJ databases">
        <title>Complete sequence of Desulfotomaculum gibsoniae DSM 7213.</title>
        <authorList>
            <consortium name="US DOE Joint Genome Institute"/>
            <person name="Lucas S."/>
            <person name="Han J."/>
            <person name="Lapidus A."/>
            <person name="Cheng J.-F."/>
            <person name="Goodwin L."/>
            <person name="Pitluck S."/>
            <person name="Peters L."/>
            <person name="Ovchinnikova G."/>
            <person name="Teshima H."/>
            <person name="Detter J.C."/>
            <person name="Han C."/>
            <person name="Tapia R."/>
            <person name="Land M."/>
            <person name="Hauser L."/>
            <person name="Kyrpides N."/>
            <person name="Ivanova N."/>
            <person name="Pagani I."/>
            <person name="Parshina S."/>
            <person name="Plugge C."/>
            <person name="Muyzer G."/>
            <person name="Kuever J."/>
            <person name="Ivanova A."/>
            <person name="Nazina T."/>
            <person name="Klenk H.-P."/>
            <person name="Brambilla E."/>
            <person name="Spring S."/>
            <person name="Stams A.F."/>
            <person name="Woyke T."/>
        </authorList>
    </citation>
    <scope>NUCLEOTIDE SEQUENCE [LARGE SCALE GENOMIC DNA]</scope>
    <source>
        <strain evidence="6 7">DSM 7213</strain>
    </source>
</reference>
<dbReference type="SUPFAM" id="SSF55781">
    <property type="entry name" value="GAF domain-like"/>
    <property type="match status" value="1"/>
</dbReference>